<dbReference type="Pfam" id="PF01938">
    <property type="entry name" value="TRAM"/>
    <property type="match status" value="1"/>
</dbReference>
<dbReference type="EMBL" id="LGKN01000004">
    <property type="protein sequence ID" value="KPL88632.1"/>
    <property type="molecule type" value="Genomic_DNA"/>
</dbReference>
<dbReference type="EC" id="2.1.1.190" evidence="7"/>
<evidence type="ECO:0000313" key="7">
    <source>
        <dbReference type="EMBL" id="GAP62002.1"/>
    </source>
</evidence>
<dbReference type="InterPro" id="IPR010280">
    <property type="entry name" value="U5_MeTrfase_fam"/>
</dbReference>
<comment type="caution">
    <text evidence="7">The sequence shown here is derived from an EMBL/GenBank/DDBJ whole genome shotgun (WGS) entry which is preliminary data.</text>
</comment>
<evidence type="ECO:0000256" key="4">
    <source>
        <dbReference type="PROSITE-ProRule" id="PRU01024"/>
    </source>
</evidence>
<dbReference type="PANTHER" id="PTHR11061:SF30">
    <property type="entry name" value="TRNA (URACIL(54)-C(5))-METHYLTRANSFERASE"/>
    <property type="match status" value="1"/>
</dbReference>
<feature type="binding site" evidence="4">
    <location>
        <position position="343"/>
    </location>
    <ligand>
        <name>S-adenosyl-L-methionine</name>
        <dbReference type="ChEBI" id="CHEBI:59789"/>
    </ligand>
</feature>
<evidence type="ECO:0000256" key="3">
    <source>
        <dbReference type="ARBA" id="ARBA00022691"/>
    </source>
</evidence>
<organism evidence="7 9">
    <name type="scientific">Ardenticatena maritima</name>
    <dbReference type="NCBI Taxonomy" id="872965"/>
    <lineage>
        <taxon>Bacteria</taxon>
        <taxon>Bacillati</taxon>
        <taxon>Chloroflexota</taxon>
        <taxon>Ardenticatenia</taxon>
        <taxon>Ardenticatenales</taxon>
        <taxon>Ardenticatenaceae</taxon>
        <taxon>Ardenticatena</taxon>
    </lineage>
</organism>
<dbReference type="EMBL" id="BBZA01000024">
    <property type="protein sequence ID" value="GAP62002.1"/>
    <property type="molecule type" value="Genomic_DNA"/>
</dbReference>
<dbReference type="GO" id="GO:0070041">
    <property type="term" value="F:rRNA (uridine-C5-)-methyltransferase activity"/>
    <property type="evidence" value="ECO:0007669"/>
    <property type="project" value="TreeGrafter"/>
</dbReference>
<evidence type="ECO:0000313" key="10">
    <source>
        <dbReference type="Proteomes" id="UP000050502"/>
    </source>
</evidence>
<evidence type="ECO:0000256" key="2">
    <source>
        <dbReference type="ARBA" id="ARBA00022679"/>
    </source>
</evidence>
<feature type="binding site" evidence="4">
    <location>
        <position position="278"/>
    </location>
    <ligand>
        <name>S-adenosyl-L-methionine</name>
        <dbReference type="ChEBI" id="CHEBI:59789"/>
    </ligand>
</feature>
<keyword evidence="9" id="KW-1185">Reference proteome</keyword>
<dbReference type="CDD" id="cd02440">
    <property type="entry name" value="AdoMet_MTases"/>
    <property type="match status" value="1"/>
</dbReference>
<dbReference type="InParanoid" id="A0A0M8K6Z0"/>
<dbReference type="PROSITE" id="PS01231">
    <property type="entry name" value="TRMA_2"/>
    <property type="match status" value="1"/>
</dbReference>
<feature type="active site" description="Nucleophile" evidence="4">
    <location>
        <position position="370"/>
    </location>
</feature>
<dbReference type="OrthoDB" id="9804590at2"/>
<dbReference type="Pfam" id="PF05958">
    <property type="entry name" value="tRNA_U5-meth_tr"/>
    <property type="match status" value="1"/>
</dbReference>
<feature type="binding site" evidence="4">
    <location>
        <position position="299"/>
    </location>
    <ligand>
        <name>S-adenosyl-L-methionine</name>
        <dbReference type="ChEBI" id="CHEBI:59789"/>
    </ligand>
</feature>
<reference evidence="8 10" key="2">
    <citation type="submission" date="2015-07" db="EMBL/GenBank/DDBJ databases">
        <title>Whole genome sequence of Ardenticatena maritima DSM 23922.</title>
        <authorList>
            <person name="Hemp J."/>
            <person name="Ward L.M."/>
            <person name="Pace L.A."/>
            <person name="Fischer W.W."/>
        </authorList>
    </citation>
    <scope>NUCLEOTIDE SEQUENCE [LARGE SCALE GENOMIC DNA]</scope>
    <source>
        <strain evidence="8 10">110S</strain>
    </source>
</reference>
<evidence type="ECO:0000313" key="8">
    <source>
        <dbReference type="EMBL" id="KPL88632.1"/>
    </source>
</evidence>
<proteinExistence type="inferred from homology"/>
<accession>A0A0M8K6Z0</accession>
<dbReference type="Gene3D" id="3.40.50.150">
    <property type="entry name" value="Vaccinia Virus protein VP39"/>
    <property type="match status" value="1"/>
</dbReference>
<dbReference type="Gene3D" id="2.40.50.1070">
    <property type="match status" value="1"/>
</dbReference>
<dbReference type="PROSITE" id="PS51687">
    <property type="entry name" value="SAM_MT_RNA_M5U"/>
    <property type="match status" value="1"/>
</dbReference>
<evidence type="ECO:0000256" key="5">
    <source>
        <dbReference type="PROSITE-ProRule" id="PRU10015"/>
    </source>
</evidence>
<dbReference type="PROSITE" id="PS01230">
    <property type="entry name" value="TRMA_1"/>
    <property type="match status" value="1"/>
</dbReference>
<feature type="active site" evidence="5">
    <location>
        <position position="370"/>
    </location>
</feature>
<gene>
    <name evidence="7" type="primary">rumA</name>
    <name evidence="7" type="ORF">ARMA_0425</name>
    <name evidence="8" type="ORF">SE16_07815</name>
</gene>
<dbReference type="PANTHER" id="PTHR11061">
    <property type="entry name" value="RNA M5U METHYLTRANSFERASE"/>
    <property type="match status" value="1"/>
</dbReference>
<protein>
    <submittedName>
        <fullName evidence="7">23S rRNA (Uracil1939-C5)-methyltransferase</fullName>
        <ecNumber evidence="7">2.1.1.190</ecNumber>
    </submittedName>
</protein>
<dbReference type="InterPro" id="IPR030390">
    <property type="entry name" value="MeTrfase_TrmA_AS"/>
</dbReference>
<sequence length="413" mass="46146">MTTYDITFERMVHGGEALGRLDDGRVVFVPYVLPGERAIVRLTETHKRWARGVVVERLTNAPERVEPRCPHFGPSACGGCHWQHANYAAQLAYKTDIVRDQIARIGKQNPEVVRPCIGMETPWHYRNHVQLHISEDGRLGYIRADQNGVEPIDACLIMNHRVAELFEQLEISFPSLQRVALRGSDRTGDGMVILETLEDEPPEIEVDLPVSVVMVLSDGTPVTLVGSPYLEEEVAGRRWRISANSFFQTNTEMAEKLVYLVREFAQPLLGIETVVDVYGGVGLLGISLAPEVQHVIIVESNPDAIHDAHHNGADLGNVSPFVEDAAVALSNWEAPRPHLVIVDPPRAGIEREALEALARLRPPRLIYVSCDPATLARDIRFLCEQGYHLDVVQPLDMFPHTYHVENVARLSLE</sequence>
<dbReference type="AlphaFoldDB" id="A0A0M8K6Z0"/>
<dbReference type="STRING" id="872965.SE16_07815"/>
<name>A0A0M8K6Z0_9CHLR</name>
<dbReference type="SUPFAM" id="SSF50249">
    <property type="entry name" value="Nucleic acid-binding proteins"/>
    <property type="match status" value="1"/>
</dbReference>
<reference evidence="9" key="3">
    <citation type="submission" date="2015-08" db="EMBL/GenBank/DDBJ databases">
        <title>Draft Genome Sequence of a Heterotrophic Facultative Anaerobic Bacterium Ardenticatena maritima Strain 110S.</title>
        <authorList>
            <person name="Kawaichi S."/>
            <person name="Yoshida T."/>
            <person name="Sako Y."/>
            <person name="Nakamura R."/>
        </authorList>
    </citation>
    <scope>NUCLEOTIDE SEQUENCE [LARGE SCALE GENOMIC DNA]</scope>
    <source>
        <strain evidence="9">110S</strain>
    </source>
</reference>
<evidence type="ECO:0000313" key="9">
    <source>
        <dbReference type="Proteomes" id="UP000037784"/>
    </source>
</evidence>
<dbReference type="Proteomes" id="UP000050502">
    <property type="component" value="Unassembled WGS sequence"/>
</dbReference>
<reference evidence="7 9" key="1">
    <citation type="journal article" date="2015" name="Genome Announc.">
        <title>Draft Genome Sequence of a Heterotrophic Facultative Anaerobic Thermophilic Bacterium, Ardenticatena maritima Strain 110ST.</title>
        <authorList>
            <person name="Kawaichi S."/>
            <person name="Yoshida T."/>
            <person name="Sako Y."/>
            <person name="Nakamura R."/>
        </authorList>
    </citation>
    <scope>NUCLEOTIDE SEQUENCE [LARGE SCALE GENOMIC DNA]</scope>
    <source>
        <strain evidence="7 9">110S</strain>
    </source>
</reference>
<dbReference type="PATRIC" id="fig|872965.6.peg.1603"/>
<dbReference type="RefSeq" id="WP_054491926.1">
    <property type="nucleotide sequence ID" value="NZ_BBZA01000024.1"/>
</dbReference>
<keyword evidence="3 4" id="KW-0949">S-adenosyl-L-methionine</keyword>
<evidence type="ECO:0000256" key="1">
    <source>
        <dbReference type="ARBA" id="ARBA00022603"/>
    </source>
</evidence>
<dbReference type="GO" id="GO:0070475">
    <property type="term" value="P:rRNA base methylation"/>
    <property type="evidence" value="ECO:0007669"/>
    <property type="project" value="TreeGrafter"/>
</dbReference>
<dbReference type="Proteomes" id="UP000037784">
    <property type="component" value="Unassembled WGS sequence"/>
</dbReference>
<dbReference type="PROSITE" id="PS50926">
    <property type="entry name" value="TRAM"/>
    <property type="match status" value="1"/>
</dbReference>
<feature type="domain" description="TRAM" evidence="6">
    <location>
        <begin position="1"/>
        <end position="56"/>
    </location>
</feature>
<dbReference type="FunCoup" id="A0A0M8K6Z0">
    <property type="interactions" value="562"/>
</dbReference>
<dbReference type="SUPFAM" id="SSF53335">
    <property type="entry name" value="S-adenosyl-L-methionine-dependent methyltransferases"/>
    <property type="match status" value="1"/>
</dbReference>
<feature type="binding site" evidence="4">
    <location>
        <position position="248"/>
    </location>
    <ligand>
        <name>S-adenosyl-L-methionine</name>
        <dbReference type="ChEBI" id="CHEBI:59789"/>
    </ligand>
</feature>
<evidence type="ECO:0000259" key="6">
    <source>
        <dbReference type="PROSITE" id="PS50926"/>
    </source>
</evidence>
<dbReference type="InterPro" id="IPR029063">
    <property type="entry name" value="SAM-dependent_MTases_sf"/>
</dbReference>
<keyword evidence="1 4" id="KW-0489">Methyltransferase</keyword>
<keyword evidence="2 4" id="KW-0808">Transferase</keyword>
<dbReference type="InterPro" id="IPR012340">
    <property type="entry name" value="NA-bd_OB-fold"/>
</dbReference>
<comment type="similarity">
    <text evidence="4">Belongs to the class I-like SAM-binding methyltransferase superfamily. RNA M5U methyltransferase family.</text>
</comment>
<dbReference type="InterPro" id="IPR002792">
    <property type="entry name" value="TRAM_dom"/>
</dbReference>
<dbReference type="InterPro" id="IPR030391">
    <property type="entry name" value="MeTrfase_TrmA_CS"/>
</dbReference>
<dbReference type="Gene3D" id="2.40.50.140">
    <property type="entry name" value="Nucleic acid-binding proteins"/>
    <property type="match status" value="1"/>
</dbReference>